<feature type="transmembrane region" description="Helical" evidence="2">
    <location>
        <begin position="314"/>
        <end position="335"/>
    </location>
</feature>
<sequence length="549" mass="61659">MTDDASGSNSPIACVDLGLRNGTLPCCYEEDSPNNPVCETAFLQTDIHKSLLQLGCPGGDCLAQCRDPRLLYTTLLADNFTGHGDAPIARYRACTNLPAISRSISRGTLDRTLAESAEGYIPSNVPEDILQTITASVTDCLSSTCRNSRDPNFCYNDYCSPTRLLINSSTPNVQEINNCLYRLCHSEHRALPYADQDVVGIGVYSSYILQCVFALVLWFGLMLSGFFRHRKGKPARSSKEFPGKHQDNWIELLLLEFHKAQCYFSGTLMIACFSEGIYETDMLLTFMLLPLATNGILPITFAYFLLFFYHKSNLVITLLTIIVWALSSLVCWTLYSHMIQISTKIDQYDVYSQFMYKLSAYPACGGYSALAACPIDRAADWINSQPLRDAASKLRVLPLLIWLFSTAVLLILVINHLLRWRTERVALERAVAAGVSDKVEEFQEERTENRTSPTWHKVLFWLTTAGYLAGFGLQMSLLEIATTLDMMNTWGWSFGQIVAVTIWVPPLLEYIFHGINKNIHRMLGVEPSRNKREADRSAKRNGLKPHATV</sequence>
<dbReference type="OrthoDB" id="4582561at2759"/>
<evidence type="ECO:0000313" key="4">
    <source>
        <dbReference type="Proteomes" id="UP000799429"/>
    </source>
</evidence>
<keyword evidence="4" id="KW-1185">Reference proteome</keyword>
<dbReference type="EMBL" id="MU006091">
    <property type="protein sequence ID" value="KAF2841390.1"/>
    <property type="molecule type" value="Genomic_DNA"/>
</dbReference>
<gene>
    <name evidence="3" type="ORF">M501DRAFT_1014191</name>
</gene>
<keyword evidence="2" id="KW-0472">Membrane</keyword>
<feature type="compositionally biased region" description="Basic and acidic residues" evidence="1">
    <location>
        <begin position="528"/>
        <end position="538"/>
    </location>
</feature>
<feature type="transmembrane region" description="Helical" evidence="2">
    <location>
        <begin position="490"/>
        <end position="512"/>
    </location>
</feature>
<feature type="transmembrane region" description="Helical" evidence="2">
    <location>
        <begin position="458"/>
        <end position="478"/>
    </location>
</feature>
<proteinExistence type="predicted"/>
<evidence type="ECO:0000256" key="1">
    <source>
        <dbReference type="SAM" id="MobiDB-lite"/>
    </source>
</evidence>
<feature type="transmembrane region" description="Helical" evidence="2">
    <location>
        <begin position="396"/>
        <end position="418"/>
    </location>
</feature>
<organism evidence="3 4">
    <name type="scientific">Patellaria atrata CBS 101060</name>
    <dbReference type="NCBI Taxonomy" id="1346257"/>
    <lineage>
        <taxon>Eukaryota</taxon>
        <taxon>Fungi</taxon>
        <taxon>Dikarya</taxon>
        <taxon>Ascomycota</taxon>
        <taxon>Pezizomycotina</taxon>
        <taxon>Dothideomycetes</taxon>
        <taxon>Dothideomycetes incertae sedis</taxon>
        <taxon>Patellariales</taxon>
        <taxon>Patellariaceae</taxon>
        <taxon>Patellaria</taxon>
    </lineage>
</organism>
<accession>A0A9P4SF45</accession>
<keyword evidence="2" id="KW-1133">Transmembrane helix</keyword>
<feature type="region of interest" description="Disordered" evidence="1">
    <location>
        <begin position="528"/>
        <end position="549"/>
    </location>
</feature>
<evidence type="ECO:0000256" key="2">
    <source>
        <dbReference type="SAM" id="Phobius"/>
    </source>
</evidence>
<dbReference type="Proteomes" id="UP000799429">
    <property type="component" value="Unassembled WGS sequence"/>
</dbReference>
<feature type="transmembrane region" description="Helical" evidence="2">
    <location>
        <begin position="284"/>
        <end position="307"/>
    </location>
</feature>
<keyword evidence="2" id="KW-0812">Transmembrane</keyword>
<reference evidence="3" key="1">
    <citation type="journal article" date="2020" name="Stud. Mycol.">
        <title>101 Dothideomycetes genomes: a test case for predicting lifestyles and emergence of pathogens.</title>
        <authorList>
            <person name="Haridas S."/>
            <person name="Albert R."/>
            <person name="Binder M."/>
            <person name="Bloem J."/>
            <person name="Labutti K."/>
            <person name="Salamov A."/>
            <person name="Andreopoulos B."/>
            <person name="Baker S."/>
            <person name="Barry K."/>
            <person name="Bills G."/>
            <person name="Bluhm B."/>
            <person name="Cannon C."/>
            <person name="Castanera R."/>
            <person name="Culley D."/>
            <person name="Daum C."/>
            <person name="Ezra D."/>
            <person name="Gonzalez J."/>
            <person name="Henrissat B."/>
            <person name="Kuo A."/>
            <person name="Liang C."/>
            <person name="Lipzen A."/>
            <person name="Lutzoni F."/>
            <person name="Magnuson J."/>
            <person name="Mondo S."/>
            <person name="Nolan M."/>
            <person name="Ohm R."/>
            <person name="Pangilinan J."/>
            <person name="Park H.-J."/>
            <person name="Ramirez L."/>
            <person name="Alfaro M."/>
            <person name="Sun H."/>
            <person name="Tritt A."/>
            <person name="Yoshinaga Y."/>
            <person name="Zwiers L.-H."/>
            <person name="Turgeon B."/>
            <person name="Goodwin S."/>
            <person name="Spatafora J."/>
            <person name="Crous P."/>
            <person name="Grigoriev I."/>
        </authorList>
    </citation>
    <scope>NUCLEOTIDE SEQUENCE</scope>
    <source>
        <strain evidence="3">CBS 101060</strain>
    </source>
</reference>
<protein>
    <submittedName>
        <fullName evidence="3">Uncharacterized protein</fullName>
    </submittedName>
</protein>
<dbReference type="AlphaFoldDB" id="A0A9P4SF45"/>
<feature type="transmembrane region" description="Helical" evidence="2">
    <location>
        <begin position="207"/>
        <end position="227"/>
    </location>
</feature>
<name>A0A9P4SF45_9PEZI</name>
<evidence type="ECO:0000313" key="3">
    <source>
        <dbReference type="EMBL" id="KAF2841390.1"/>
    </source>
</evidence>
<comment type="caution">
    <text evidence="3">The sequence shown here is derived from an EMBL/GenBank/DDBJ whole genome shotgun (WGS) entry which is preliminary data.</text>
</comment>